<comment type="caution">
    <text evidence="12">The sequence shown here is derived from an EMBL/GenBank/DDBJ whole genome shotgun (WGS) entry which is preliminary data.</text>
</comment>
<dbReference type="PANTHER" id="PTHR43731:SF14">
    <property type="entry name" value="PRESENILIN-ASSOCIATED RHOMBOID-LIKE PROTEIN, MITOCHONDRIAL"/>
    <property type="match status" value="1"/>
</dbReference>
<evidence type="ECO:0000256" key="6">
    <source>
        <dbReference type="ARBA" id="ARBA00022801"/>
    </source>
</evidence>
<feature type="transmembrane region" description="Helical" evidence="9">
    <location>
        <begin position="202"/>
        <end position="221"/>
    </location>
</feature>
<sequence>MIEIGQLPNARAAQAFIDYLKGLNIQCHAVQHAQGVGLIISNPADELQARAELEQFANNPYDSKYLQASWDNGDTTAQFNYGPGAKGLLQQFLTGAGPLTLITFFACVAVFAGMNLGFADAIYTQLSFFGAVPQSDINQIWRLFTPSLMHFSAMHIIFNLLWWWYLGGKIETRLGVRPLLFLLVIAGTIPSVVQFYMTGPNFGGLSGVVYAVVGYTWLMGVRQPKCGIHLPQAYMGFMMVWLVLGFTDILGMPIANGAHIGGLLVGLAQAFFDSRKQSSNNE</sequence>
<dbReference type="InterPro" id="IPR038236">
    <property type="entry name" value="GlpG_N_sf"/>
</dbReference>
<evidence type="ECO:0000256" key="9">
    <source>
        <dbReference type="SAM" id="Phobius"/>
    </source>
</evidence>
<evidence type="ECO:0000256" key="5">
    <source>
        <dbReference type="ARBA" id="ARBA00022692"/>
    </source>
</evidence>
<dbReference type="GO" id="GO:0004252">
    <property type="term" value="F:serine-type endopeptidase activity"/>
    <property type="evidence" value="ECO:0007669"/>
    <property type="project" value="InterPro"/>
</dbReference>
<organism evidence="12 13">
    <name type="scientific">Shewanella algicola</name>
    <dbReference type="NCBI Taxonomy" id="640633"/>
    <lineage>
        <taxon>Bacteria</taxon>
        <taxon>Pseudomonadati</taxon>
        <taxon>Pseudomonadota</taxon>
        <taxon>Gammaproteobacteria</taxon>
        <taxon>Alteromonadales</taxon>
        <taxon>Shewanellaceae</taxon>
        <taxon>Shewanella</taxon>
    </lineage>
</organism>
<reference evidence="12" key="1">
    <citation type="submission" date="2022-01" db="EMBL/GenBank/DDBJ databases">
        <title>Whole genome-based taxonomy of the Shewanellaceae.</title>
        <authorList>
            <person name="Martin-Rodriguez A.J."/>
        </authorList>
    </citation>
    <scope>NUCLEOTIDE SEQUENCE</scope>
    <source>
        <strain evidence="12">DSM 23803</strain>
    </source>
</reference>
<dbReference type="GO" id="GO:0016020">
    <property type="term" value="C:membrane"/>
    <property type="evidence" value="ECO:0007669"/>
    <property type="project" value="UniProtKB-SubCell"/>
</dbReference>
<keyword evidence="13" id="KW-1185">Reference proteome</keyword>
<dbReference type="Pfam" id="PF01694">
    <property type="entry name" value="Rhomboid"/>
    <property type="match status" value="1"/>
</dbReference>
<dbReference type="NCBIfam" id="TIGR04239">
    <property type="entry name" value="rhombo_GlpG"/>
    <property type="match status" value="1"/>
</dbReference>
<dbReference type="RefSeq" id="WP_188925288.1">
    <property type="nucleotide sequence ID" value="NZ_BMQI01000022.1"/>
</dbReference>
<evidence type="ECO:0000313" key="13">
    <source>
        <dbReference type="Proteomes" id="UP001139408"/>
    </source>
</evidence>
<keyword evidence="7 9" id="KW-1133">Transmembrane helix</keyword>
<feature type="domain" description="Peptidase S54 rhomboid" evidence="10">
    <location>
        <begin position="138"/>
        <end position="275"/>
    </location>
</feature>
<dbReference type="Proteomes" id="UP001139408">
    <property type="component" value="Unassembled WGS sequence"/>
</dbReference>
<comment type="subcellular location">
    <subcellularLocation>
        <location evidence="1">Membrane</location>
        <topology evidence="1">Multi-pass membrane protein</topology>
    </subcellularLocation>
</comment>
<dbReference type="InterPro" id="IPR035952">
    <property type="entry name" value="Rhomboid-like_sf"/>
</dbReference>
<evidence type="ECO:0000259" key="10">
    <source>
        <dbReference type="Pfam" id="PF01694"/>
    </source>
</evidence>
<keyword evidence="8 9" id="KW-0472">Membrane</keyword>
<feature type="transmembrane region" description="Helical" evidence="9">
    <location>
        <begin position="178"/>
        <end position="196"/>
    </location>
</feature>
<evidence type="ECO:0000256" key="4">
    <source>
        <dbReference type="ARBA" id="ARBA00022519"/>
    </source>
</evidence>
<evidence type="ECO:0000256" key="8">
    <source>
        <dbReference type="ARBA" id="ARBA00023136"/>
    </source>
</evidence>
<proteinExistence type="inferred from homology"/>
<keyword evidence="12" id="KW-0645">Protease</keyword>
<dbReference type="AlphaFoldDB" id="A0A9X1ZA82"/>
<dbReference type="InterPro" id="IPR022732">
    <property type="entry name" value="Peptidase_S54_GlpG_N"/>
</dbReference>
<dbReference type="EC" id="3.4.21.105" evidence="12"/>
<keyword evidence="5 9" id="KW-0812">Transmembrane</keyword>
<protein>
    <submittedName>
        <fullName evidence="12">Rhomboid family intramembrane serine protease GlpG</fullName>
        <ecNumber evidence="12">3.4.21.105</ecNumber>
    </submittedName>
</protein>
<dbReference type="GO" id="GO:0006508">
    <property type="term" value="P:proteolysis"/>
    <property type="evidence" value="ECO:0007669"/>
    <property type="project" value="UniProtKB-KW"/>
</dbReference>
<comment type="similarity">
    <text evidence="2">Belongs to the peptidase S54 family.</text>
</comment>
<dbReference type="EMBL" id="JAKILJ010000008">
    <property type="protein sequence ID" value="MCL1104660.1"/>
    <property type="molecule type" value="Genomic_DNA"/>
</dbReference>
<dbReference type="InterPro" id="IPR022764">
    <property type="entry name" value="Peptidase_S54_rhomboid_dom"/>
</dbReference>
<feature type="domain" description="Peptidase S54 GlpG peptidase N-terminal" evidence="11">
    <location>
        <begin position="1"/>
        <end position="83"/>
    </location>
</feature>
<dbReference type="InterPro" id="IPR023662">
    <property type="entry name" value="Rhomboid_protease_GlpG"/>
</dbReference>
<evidence type="ECO:0000259" key="11">
    <source>
        <dbReference type="Pfam" id="PF12122"/>
    </source>
</evidence>
<dbReference type="InterPro" id="IPR050925">
    <property type="entry name" value="Rhomboid_protease_S54"/>
</dbReference>
<feature type="transmembrane region" description="Helical" evidence="9">
    <location>
        <begin position="99"/>
        <end position="123"/>
    </location>
</feature>
<feature type="transmembrane region" description="Helical" evidence="9">
    <location>
        <begin position="233"/>
        <end position="255"/>
    </location>
</feature>
<accession>A0A9X1ZA82</accession>
<gene>
    <name evidence="12" type="primary">glpG</name>
    <name evidence="12" type="ORF">L2749_05225</name>
</gene>
<evidence type="ECO:0000256" key="1">
    <source>
        <dbReference type="ARBA" id="ARBA00004141"/>
    </source>
</evidence>
<dbReference type="Gene3D" id="1.20.1540.10">
    <property type="entry name" value="Rhomboid-like"/>
    <property type="match status" value="1"/>
</dbReference>
<evidence type="ECO:0000313" key="12">
    <source>
        <dbReference type="EMBL" id="MCL1104660.1"/>
    </source>
</evidence>
<evidence type="ECO:0000256" key="7">
    <source>
        <dbReference type="ARBA" id="ARBA00022989"/>
    </source>
</evidence>
<name>A0A9X1ZA82_9GAMM</name>
<dbReference type="Pfam" id="PF12122">
    <property type="entry name" value="Rhomboid_N"/>
    <property type="match status" value="1"/>
</dbReference>
<dbReference type="PANTHER" id="PTHR43731">
    <property type="entry name" value="RHOMBOID PROTEASE"/>
    <property type="match status" value="1"/>
</dbReference>
<evidence type="ECO:0000256" key="2">
    <source>
        <dbReference type="ARBA" id="ARBA00009045"/>
    </source>
</evidence>
<keyword evidence="3" id="KW-1003">Cell membrane</keyword>
<dbReference type="SUPFAM" id="SSF144091">
    <property type="entry name" value="Rhomboid-like"/>
    <property type="match status" value="1"/>
</dbReference>
<keyword evidence="6 12" id="KW-0378">Hydrolase</keyword>
<evidence type="ECO:0000256" key="3">
    <source>
        <dbReference type="ARBA" id="ARBA00022475"/>
    </source>
</evidence>
<keyword evidence="4" id="KW-0997">Cell inner membrane</keyword>
<feature type="transmembrane region" description="Helical" evidence="9">
    <location>
        <begin position="143"/>
        <end position="166"/>
    </location>
</feature>
<dbReference type="Gene3D" id="3.30.70.2350">
    <property type="match status" value="1"/>
</dbReference>